<evidence type="ECO:0000313" key="2">
    <source>
        <dbReference type="Proteomes" id="UP000251577"/>
    </source>
</evidence>
<comment type="caution">
    <text evidence="1">The sequence shown here is derived from an EMBL/GenBank/DDBJ whole genome shotgun (WGS) entry which is preliminary data.</text>
</comment>
<dbReference type="AlphaFoldDB" id="A0A364V7Q1"/>
<name>A0A364V7Q1_9CORY</name>
<accession>A0A364V7Q1</accession>
<dbReference type="Proteomes" id="UP000251577">
    <property type="component" value="Unassembled WGS sequence"/>
</dbReference>
<reference evidence="1 2" key="1">
    <citation type="journal article" date="2018" name="Syst. Appl. Microbiol.">
        <title>Corynebacterium heidelbergense sp. nov., isolated from the preen glands of Egyptian geese (Alopochen aegyptiacus).</title>
        <authorList>
            <person name="Braun M.S."/>
            <person name="Wang E."/>
            <person name="Zimmermann S."/>
            <person name="Wink M."/>
        </authorList>
    </citation>
    <scope>NUCLEOTIDE SEQUENCE [LARGE SCALE GENOMIC DNA]</scope>
    <source>
        <strain evidence="1 2">647</strain>
    </source>
</reference>
<dbReference type="RefSeq" id="WP_113630280.1">
    <property type="nucleotide sequence ID" value="NZ_QHCV01000016.1"/>
</dbReference>
<protein>
    <submittedName>
        <fullName evidence="1">Uncharacterized protein</fullName>
    </submittedName>
</protein>
<evidence type="ECO:0000313" key="1">
    <source>
        <dbReference type="EMBL" id="RAV32596.1"/>
    </source>
</evidence>
<keyword evidence="2" id="KW-1185">Reference proteome</keyword>
<organism evidence="1 2">
    <name type="scientific">Corynebacterium heidelbergense</name>
    <dbReference type="NCBI Taxonomy" id="2055947"/>
    <lineage>
        <taxon>Bacteria</taxon>
        <taxon>Bacillati</taxon>
        <taxon>Actinomycetota</taxon>
        <taxon>Actinomycetes</taxon>
        <taxon>Mycobacteriales</taxon>
        <taxon>Corynebacteriaceae</taxon>
        <taxon>Corynebacterium</taxon>
    </lineage>
</organism>
<gene>
    <name evidence="1" type="ORF">DLJ54_02505</name>
</gene>
<proteinExistence type="predicted"/>
<dbReference type="EMBL" id="QHCV01000016">
    <property type="protein sequence ID" value="RAV32596.1"/>
    <property type="molecule type" value="Genomic_DNA"/>
</dbReference>
<sequence>MILGTNEKNYRPSEGDLLTLSTERGLILAGLAAPKANLGGSPLIHIYNGVVADPEDTSCDHLVESNTLLMAPVYVFRNELGVGGSLAPVPNKKSRPKVRRFDKYYYYKFSSRYLKDLPGFVASGPPDTPLGHVLRQPAHYEEIMVSEDASPMGARQWDPDTDDTPQWYSCWSVLGDASFDNAIIEAMYGGNQERFDRAERAHQEFLAAQGKT</sequence>